<proteinExistence type="predicted"/>
<name>A0A385EGI0_9CAUD</name>
<keyword evidence="2" id="KW-1185">Reference proteome</keyword>
<evidence type="ECO:0000313" key="2">
    <source>
        <dbReference type="Proteomes" id="UP000259683"/>
    </source>
</evidence>
<sequence length="262" mass="30115">MLHARDQEVLEFVRLGIEGADFMRGDVRERMWNAYFSMVATATMGQLQEFRKRGVMGFSLLELTTEETRKIIQAEIAWMLPGMVTRFPEQISRSFGGLHVNAGLRRAYDFHHTKQHFEDENPTAEIVGRSVDRDWWLVRKKDPIGVLEEVRALGARNAVMFSDRPQASKEDFLDSDVVDAPALLPGEYHILLDARAKFFKRMRLGLMGSRKEIAEPLVGLGLIKLDRPQDRSRSVHALEVRLTDLGLRFCGISDKQRRAFER</sequence>
<accession>A0A385EGI0</accession>
<reference evidence="1" key="1">
    <citation type="submission" date="2018-07" db="EMBL/GenBank/DDBJ databases">
        <authorList>
            <person name="Wilson K.M."/>
            <person name="Ely B."/>
        </authorList>
    </citation>
    <scope>NUCLEOTIDE SEQUENCE</scope>
</reference>
<protein>
    <submittedName>
        <fullName evidence="1">Uncharacterized protein</fullName>
    </submittedName>
</protein>
<dbReference type="Proteomes" id="UP000259683">
    <property type="component" value="Segment"/>
</dbReference>
<reference evidence="1" key="2">
    <citation type="submission" date="2021-07" db="EMBL/GenBank/DDBJ databases">
        <title>Giant CbK-like Caulobacter bacteriophages have genetically divergent genomes.</title>
        <authorList>
            <person name="Wilson K."/>
            <person name="Ely B."/>
        </authorList>
    </citation>
    <scope>NUCLEOTIDE SEQUENCE</scope>
</reference>
<organism evidence="1 2">
    <name type="scientific">Caulobacter phage CcrSC</name>
    <dbReference type="NCBI Taxonomy" id="2283272"/>
    <lineage>
        <taxon>Viruses</taxon>
        <taxon>Duplodnaviria</taxon>
        <taxon>Heunggongvirae</taxon>
        <taxon>Uroviricota</taxon>
        <taxon>Caudoviricetes</taxon>
        <taxon>Jeanschmidtviridae</taxon>
        <taxon>Bertelyvirus</taxon>
        <taxon>Bertelyvirus SC</taxon>
    </lineage>
</organism>
<evidence type="ECO:0000313" key="1">
    <source>
        <dbReference type="EMBL" id="AXQ69879.1"/>
    </source>
</evidence>
<gene>
    <name evidence="1" type="ORF">CcrSC_gp297</name>
</gene>
<dbReference type="EMBL" id="MH588547">
    <property type="protein sequence ID" value="AXQ69879.1"/>
    <property type="molecule type" value="Genomic_DNA"/>
</dbReference>